<keyword evidence="1" id="KW-0812">Transmembrane</keyword>
<feature type="non-terminal residue" evidence="2">
    <location>
        <position position="181"/>
    </location>
</feature>
<gene>
    <name evidence="2" type="ORF">MNOR_LOCUS25276</name>
</gene>
<dbReference type="EMBL" id="CAXKWB010023962">
    <property type="protein sequence ID" value="CAL4125654.1"/>
    <property type="molecule type" value="Genomic_DNA"/>
</dbReference>
<keyword evidence="1" id="KW-1133">Transmembrane helix</keyword>
<protein>
    <submittedName>
        <fullName evidence="2">Uncharacterized protein</fullName>
    </submittedName>
</protein>
<keyword evidence="3" id="KW-1185">Reference proteome</keyword>
<dbReference type="Proteomes" id="UP001497623">
    <property type="component" value="Unassembled WGS sequence"/>
</dbReference>
<name>A0AAV2RJY2_MEGNR</name>
<evidence type="ECO:0000256" key="1">
    <source>
        <dbReference type="SAM" id="Phobius"/>
    </source>
</evidence>
<accession>A0AAV2RJY2</accession>
<organism evidence="2 3">
    <name type="scientific">Meganyctiphanes norvegica</name>
    <name type="common">Northern krill</name>
    <name type="synonym">Thysanopoda norvegica</name>
    <dbReference type="NCBI Taxonomy" id="48144"/>
    <lineage>
        <taxon>Eukaryota</taxon>
        <taxon>Metazoa</taxon>
        <taxon>Ecdysozoa</taxon>
        <taxon>Arthropoda</taxon>
        <taxon>Crustacea</taxon>
        <taxon>Multicrustacea</taxon>
        <taxon>Malacostraca</taxon>
        <taxon>Eumalacostraca</taxon>
        <taxon>Eucarida</taxon>
        <taxon>Euphausiacea</taxon>
        <taxon>Euphausiidae</taxon>
        <taxon>Meganyctiphanes</taxon>
    </lineage>
</organism>
<evidence type="ECO:0000313" key="3">
    <source>
        <dbReference type="Proteomes" id="UP001497623"/>
    </source>
</evidence>
<evidence type="ECO:0000313" key="2">
    <source>
        <dbReference type="EMBL" id="CAL4125654.1"/>
    </source>
</evidence>
<dbReference type="AlphaFoldDB" id="A0AAV2RJY2"/>
<reference evidence="2 3" key="1">
    <citation type="submission" date="2024-05" db="EMBL/GenBank/DDBJ databases">
        <authorList>
            <person name="Wallberg A."/>
        </authorList>
    </citation>
    <scope>NUCLEOTIDE SEQUENCE [LARGE SCALE GENOMIC DNA]</scope>
</reference>
<comment type="caution">
    <text evidence="2">The sequence shown here is derived from an EMBL/GenBank/DDBJ whole genome shotgun (WGS) entry which is preliminary data.</text>
</comment>
<feature type="transmembrane region" description="Helical" evidence="1">
    <location>
        <begin position="151"/>
        <end position="170"/>
    </location>
</feature>
<sequence>MDGRGAESTMPVTAEATSPLPTCCCCSELCDLHTRHHSILQQLNVIHTWNVIQDVEETTQPAVASPHKLLSMVTMVVFLIALMSLLRLSHDPPTTVMGRHITADTSSLPLLPICMINLFNNDTDYHGLRSIDEAISLRNTNSLIVLMDYTYNYIFLTTMHICCIHLILVTKDRFCWCSTMD</sequence>
<proteinExistence type="predicted"/>
<feature type="transmembrane region" description="Helical" evidence="1">
    <location>
        <begin position="69"/>
        <end position="88"/>
    </location>
</feature>
<keyword evidence="1" id="KW-0472">Membrane</keyword>